<feature type="region of interest" description="Disordered" evidence="1">
    <location>
        <begin position="464"/>
        <end position="697"/>
    </location>
</feature>
<feature type="domain" description="Uncharacterised" evidence="2">
    <location>
        <begin position="66"/>
        <end position="389"/>
    </location>
</feature>
<feature type="compositionally biased region" description="Low complexity" evidence="1">
    <location>
        <begin position="551"/>
        <end position="591"/>
    </location>
</feature>
<dbReference type="NCBIfam" id="TIGR03760">
    <property type="entry name" value="ICE_TraI_Pfluor"/>
    <property type="match status" value="1"/>
</dbReference>
<feature type="domain" description="Putative conjugal transfer nickase/helicase TraI C-terminal" evidence="3">
    <location>
        <begin position="749"/>
        <end position="870"/>
    </location>
</feature>
<keyword evidence="5" id="KW-1185">Reference proteome</keyword>
<dbReference type="Proteomes" id="UP000198781">
    <property type="component" value="Unassembled WGS sequence"/>
</dbReference>
<gene>
    <name evidence="4" type="ORF">SAMN05192589_12322</name>
</gene>
<feature type="region of interest" description="Disordered" evidence="1">
    <location>
        <begin position="407"/>
        <end position="429"/>
    </location>
</feature>
<feature type="compositionally biased region" description="Basic and acidic residues" evidence="1">
    <location>
        <begin position="603"/>
        <end position="613"/>
    </location>
</feature>
<dbReference type="AlphaFoldDB" id="A0A1G7EHR4"/>
<feature type="compositionally biased region" description="Low complexity" evidence="1">
    <location>
        <begin position="32"/>
        <end position="42"/>
    </location>
</feature>
<evidence type="ECO:0000256" key="1">
    <source>
        <dbReference type="SAM" id="MobiDB-lite"/>
    </source>
</evidence>
<feature type="compositionally biased region" description="Low complexity" evidence="1">
    <location>
        <begin position="650"/>
        <end position="664"/>
    </location>
</feature>
<feature type="compositionally biased region" description="Pro residues" evidence="1">
    <location>
        <begin position="634"/>
        <end position="649"/>
    </location>
</feature>
<dbReference type="SUPFAM" id="SSF46785">
    <property type="entry name" value="Winged helix' DNA-binding domain"/>
    <property type="match status" value="1"/>
</dbReference>
<dbReference type="EMBL" id="FMZC01000023">
    <property type="protein sequence ID" value="SDE62966.1"/>
    <property type="molecule type" value="Genomic_DNA"/>
</dbReference>
<dbReference type="InterPro" id="IPR022391">
    <property type="entry name" value="ICE_relaxase_PFGI-1"/>
</dbReference>
<sequence>MKRSLEWLRSRWGNAGRLLGGQGKLTRASLPATTPALATPSTPSTPNPPTTPRRIAVEGSEQGWLRLLPADELLACVNADKAMQDMWRQSRLAQSVWQRDLLPAIHSYAEMVQLMPASEAHHHAHVGGLLAHTLEMLLAAMTWRNGHFLPEGAPIEQIDAERDEWTYVVFFSALLHDIAKPMTDLRVTWRTPGATERTRWNPIGGPMTRIERGRAAEYLVEFAPKSARDYGAHSRLAVTLLGQIAPATAVTFLARRPQTLEALTRFLSGTKDGLVASIVGRADQASTQRALRHGSRARFTTSNAIPLIDLLMNAVKAMLRAGTALPLNRSGAAGWVHDGSMWFVAKRLADGVRNWIKDHAPEEAVPGEAKNDRLFDTWQEYGCIEVNPHSGQAIWYVTVQGQAQDAASSTDSAASPQEAAATHQDSAATGYSHSLTMLRFPLAKLYDDPSQYPQAMAGRIEVREKRKDEAGEGAPEDGATQAPGKPTQDAADLAPAPQPAATHTPEAGAKPNKPKAAATSPKPNENQLKAPAFNRPKPKPAAGSNGNAQETAATPAAATPSTAPADASTGASVAAPSATAPAQTLPQARPAQRTEPTFPPLDDVIRIGGKDDGFDADDGWLDQDDDVRAVTSVPVPPRTPSPPSRPPAVQPRTAPAPSARSTPSAPAPAQPKVAAKPKAPSAAPAPVQSPAPAAQAQMPETGFVRPLFSSAPETSARTTPTPVVMAPHLPELPHEAAARKAEPSEVAIAFMRWLQNGLASREIKHNETGAAVHFVEEGMALVSPLIFKLYARETGPATQADAMGLQVQREVIKAGWHRMTSGQGKGRVNILRYQVVGRGGASVGRLAAVVLSEPDRWVVPVPPPNPVLKLE</sequence>
<dbReference type="Gene3D" id="1.10.3210.40">
    <property type="match status" value="1"/>
</dbReference>
<feature type="compositionally biased region" description="Acidic residues" evidence="1">
    <location>
        <begin position="614"/>
        <end position="625"/>
    </location>
</feature>
<dbReference type="RefSeq" id="WP_092745961.1">
    <property type="nucleotide sequence ID" value="NZ_FMZC01000023.1"/>
</dbReference>
<dbReference type="InterPro" id="IPR036390">
    <property type="entry name" value="WH_DNA-bd_sf"/>
</dbReference>
<proteinExistence type="predicted"/>
<dbReference type="Pfam" id="PF07515">
    <property type="entry name" value="TraI_2_C"/>
    <property type="match status" value="1"/>
</dbReference>
<name>A0A1G7EHR4_9BURK</name>
<evidence type="ECO:0000259" key="2">
    <source>
        <dbReference type="Pfam" id="PF07514"/>
    </source>
</evidence>
<dbReference type="OrthoDB" id="6190309at2"/>
<dbReference type="InterPro" id="IPR011093">
    <property type="entry name" value="TraI_2_C"/>
</dbReference>
<dbReference type="InterPro" id="IPR011119">
    <property type="entry name" value="Unchr_helicase_relaxase_TraI"/>
</dbReference>
<dbReference type="STRING" id="187868.SAMN05192589_12322"/>
<evidence type="ECO:0000259" key="3">
    <source>
        <dbReference type="Pfam" id="PF07515"/>
    </source>
</evidence>
<evidence type="ECO:0000313" key="4">
    <source>
        <dbReference type="EMBL" id="SDE62966.1"/>
    </source>
</evidence>
<dbReference type="Pfam" id="PF07514">
    <property type="entry name" value="TraI_2"/>
    <property type="match status" value="1"/>
</dbReference>
<evidence type="ECO:0000313" key="5">
    <source>
        <dbReference type="Proteomes" id="UP000198781"/>
    </source>
</evidence>
<feature type="region of interest" description="Disordered" evidence="1">
    <location>
        <begin position="32"/>
        <end position="53"/>
    </location>
</feature>
<reference evidence="4 5" key="1">
    <citation type="submission" date="2016-10" db="EMBL/GenBank/DDBJ databases">
        <authorList>
            <person name="de Groot N.N."/>
        </authorList>
    </citation>
    <scope>NUCLEOTIDE SEQUENCE [LARGE SCALE GENOMIC DNA]</scope>
    <source>
        <strain evidence="4 5">DSM 16619</strain>
    </source>
</reference>
<dbReference type="NCBIfam" id="NF041494">
    <property type="entry name" value="MobH"/>
    <property type="match status" value="1"/>
</dbReference>
<accession>A0A1G7EHR4</accession>
<organism evidence="4 5">
    <name type="scientific">Paracidovorax valerianellae</name>
    <dbReference type="NCBI Taxonomy" id="187868"/>
    <lineage>
        <taxon>Bacteria</taxon>
        <taxon>Pseudomonadati</taxon>
        <taxon>Pseudomonadota</taxon>
        <taxon>Betaproteobacteria</taxon>
        <taxon>Burkholderiales</taxon>
        <taxon>Comamonadaceae</taxon>
        <taxon>Paracidovorax</taxon>
    </lineage>
</organism>
<feature type="compositionally biased region" description="Low complexity" evidence="1">
    <location>
        <begin position="670"/>
        <end position="696"/>
    </location>
</feature>
<protein>
    <submittedName>
        <fullName evidence="4">Integrating conjugative element relaxase, PFL_4751 family</fullName>
    </submittedName>
</protein>
<feature type="compositionally biased region" description="Low complexity" evidence="1">
    <location>
        <begin position="486"/>
        <end position="523"/>
    </location>
</feature>